<dbReference type="GO" id="GO:0047134">
    <property type="term" value="F:protein-disulfide reductase [NAD(P)H] activity"/>
    <property type="evidence" value="ECO:0007669"/>
    <property type="project" value="UniProtKB-EC"/>
</dbReference>
<dbReference type="EC" id="1.8.1.8" evidence="10"/>
<protein>
    <submittedName>
        <fullName evidence="10">Thiol:disulfide interchange protein DsbD</fullName>
        <ecNumber evidence="10">1.8.1.8</ecNumber>
    </submittedName>
</protein>
<feature type="transmembrane region" description="Helical" evidence="7">
    <location>
        <begin position="700"/>
        <end position="720"/>
    </location>
</feature>
<keyword evidence="5 7" id="KW-0472">Membrane</keyword>
<feature type="compositionally biased region" description="Polar residues" evidence="6">
    <location>
        <begin position="175"/>
        <end position="185"/>
    </location>
</feature>
<dbReference type="InterPro" id="IPR003834">
    <property type="entry name" value="Cyt_c_assmbl_TM_dom"/>
</dbReference>
<comment type="subcellular location">
    <subcellularLocation>
        <location evidence="1">Membrane</location>
        <topology evidence="1">Multi-pass membrane protein</topology>
    </subcellularLocation>
</comment>
<dbReference type="SUPFAM" id="SSF52833">
    <property type="entry name" value="Thioredoxin-like"/>
    <property type="match status" value="1"/>
</dbReference>
<organism evidence="10 11">
    <name type="scientific">Neolewinella antarctica</name>
    <dbReference type="NCBI Taxonomy" id="442734"/>
    <lineage>
        <taxon>Bacteria</taxon>
        <taxon>Pseudomonadati</taxon>
        <taxon>Bacteroidota</taxon>
        <taxon>Saprospiria</taxon>
        <taxon>Saprospirales</taxon>
        <taxon>Lewinellaceae</taxon>
        <taxon>Neolewinella</taxon>
    </lineage>
</organism>
<evidence type="ECO:0000256" key="8">
    <source>
        <dbReference type="SAM" id="SignalP"/>
    </source>
</evidence>
<feature type="transmembrane region" description="Helical" evidence="7">
    <location>
        <begin position="442"/>
        <end position="463"/>
    </location>
</feature>
<dbReference type="Proteomes" id="UP000770785">
    <property type="component" value="Unassembled WGS sequence"/>
</dbReference>
<evidence type="ECO:0000259" key="9">
    <source>
        <dbReference type="Pfam" id="PF02683"/>
    </source>
</evidence>
<accession>A0ABX0XEZ3</accession>
<dbReference type="PANTHER" id="PTHR32234:SF0">
    <property type="entry name" value="THIOL:DISULFIDE INTERCHANGE PROTEIN DSBD"/>
    <property type="match status" value="1"/>
</dbReference>
<evidence type="ECO:0000256" key="5">
    <source>
        <dbReference type="ARBA" id="ARBA00023136"/>
    </source>
</evidence>
<dbReference type="EMBL" id="JAATJH010000005">
    <property type="protein sequence ID" value="NJC27448.1"/>
    <property type="molecule type" value="Genomic_DNA"/>
</dbReference>
<keyword evidence="2 7" id="KW-0812">Transmembrane</keyword>
<gene>
    <name evidence="10" type="ORF">GGR27_002965</name>
</gene>
<keyword evidence="11" id="KW-1185">Reference proteome</keyword>
<evidence type="ECO:0000256" key="7">
    <source>
        <dbReference type="SAM" id="Phobius"/>
    </source>
</evidence>
<dbReference type="Pfam" id="PF02683">
    <property type="entry name" value="DsbD_TM"/>
    <property type="match status" value="1"/>
</dbReference>
<feature type="region of interest" description="Disordered" evidence="6">
    <location>
        <begin position="157"/>
        <end position="202"/>
    </location>
</feature>
<keyword evidence="8" id="KW-0732">Signal</keyword>
<evidence type="ECO:0000256" key="4">
    <source>
        <dbReference type="ARBA" id="ARBA00022989"/>
    </source>
</evidence>
<feature type="signal peptide" evidence="8">
    <location>
        <begin position="1"/>
        <end position="19"/>
    </location>
</feature>
<proteinExistence type="predicted"/>
<feature type="transmembrane region" description="Helical" evidence="7">
    <location>
        <begin position="484"/>
        <end position="504"/>
    </location>
</feature>
<dbReference type="InterPro" id="IPR036249">
    <property type="entry name" value="Thioredoxin-like_sf"/>
</dbReference>
<feature type="transmembrane region" description="Helical" evidence="7">
    <location>
        <begin position="632"/>
        <end position="650"/>
    </location>
</feature>
<name>A0ABX0XEZ3_9BACT</name>
<sequence length="906" mass="97590">MPFRILAFFLLLSSLPAAAQFASPIGWETSVEYVAGDEFNLITTATAEEGWSIYSVYTPDDGPIPTSFTWRASDSYQLIGKLVEEGHKKDDLDEMFGVRVIKFLSDEPVQFIQKVRVLDYTTPISVLVEYMCCDDEQCLPPTEEEFVFEVAPAAPTRDALAPNAEPVTTPPVAPKSTQPDTTSPDGTRPIRGTKPNERTNNGVAAAMPTSAVPSPRNPAFPIASGTAQEEKPDFTPVTYRAAGPTATKTDPIGWTFEAENVAPDVYLVRMTGRLLAGWTTYGKDVDPDVGPNPTEFFVATDAGVKTLGPITETSATRKKAFDKAWDAEVIKINGGQVVYEQRVNAADATDITGYVYYQTCDDEVCFPPKEVPFSLALGATLIASIDGIAGGTEDPDLVGAGVGDNGKAITAGLGIGVAFNPEPIGACSVGEAATENKSLLNVFGLGFLGGLFALLMPCIFPMIPLTVSFFTKSGGTKAQGIQKAALYGFFIFLIYVLLSAPFHLVQGLDPSLLNDIASSVSLNIVFFVVFLFFAGSFFGFYELTLPESWSNRASRAEGSGGVAGIFFMALTLALVSFSCTGPILGSLLVQSVSGGAWPLTAGMAGFGVALGLPFALFAAFPGFLNNLPKSGGWLNSVKVVLGFVEVALAFKFLSNADLVGEWNLLKIEPFLIVWILCALGIAAYLFKLISFPLDGKQRKIGVIGAIVGASMLAFGAYLVVGLTTADDTGTYKTRNLLSGIAPPVCYNFFADCDAGRNLLPFKSLAEGLAYAQEVDKPVMLDFTGYTCVNCRKMEENVWTDDRINRYLTDEYVIVSLYTDDRSDLPAAEHVEVDRLDGTGRTKLIDQVGEKWHYFQQTVFARSSQPYYVLVSPDGKTLNAPVAYTPDVDDYENFLKCGLSTYRGLSK</sequence>
<evidence type="ECO:0000256" key="1">
    <source>
        <dbReference type="ARBA" id="ARBA00004141"/>
    </source>
</evidence>
<keyword evidence="4 7" id="KW-1133">Transmembrane helix</keyword>
<evidence type="ECO:0000256" key="6">
    <source>
        <dbReference type="SAM" id="MobiDB-lite"/>
    </source>
</evidence>
<feature type="domain" description="Cytochrome C biogenesis protein transmembrane" evidence="9">
    <location>
        <begin position="446"/>
        <end position="654"/>
    </location>
</feature>
<feature type="transmembrane region" description="Helical" evidence="7">
    <location>
        <begin position="562"/>
        <end position="584"/>
    </location>
</feature>
<evidence type="ECO:0000313" key="11">
    <source>
        <dbReference type="Proteomes" id="UP000770785"/>
    </source>
</evidence>
<dbReference type="PANTHER" id="PTHR32234">
    <property type="entry name" value="THIOL:DISULFIDE INTERCHANGE PROTEIN DSBD"/>
    <property type="match status" value="1"/>
</dbReference>
<feature type="transmembrane region" description="Helical" evidence="7">
    <location>
        <begin position="596"/>
        <end position="620"/>
    </location>
</feature>
<keyword evidence="3" id="KW-0201">Cytochrome c-type biogenesis</keyword>
<dbReference type="Pfam" id="PF13899">
    <property type="entry name" value="Thioredoxin_7"/>
    <property type="match status" value="1"/>
</dbReference>
<comment type="caution">
    <text evidence="10">The sequence shown here is derived from an EMBL/GenBank/DDBJ whole genome shotgun (WGS) entry which is preliminary data.</text>
</comment>
<evidence type="ECO:0000256" key="3">
    <source>
        <dbReference type="ARBA" id="ARBA00022748"/>
    </source>
</evidence>
<dbReference type="RefSeq" id="WP_168038568.1">
    <property type="nucleotide sequence ID" value="NZ_JAATJH010000005.1"/>
</dbReference>
<evidence type="ECO:0000256" key="2">
    <source>
        <dbReference type="ARBA" id="ARBA00022692"/>
    </source>
</evidence>
<dbReference type="Gene3D" id="3.40.30.10">
    <property type="entry name" value="Glutaredoxin"/>
    <property type="match status" value="1"/>
</dbReference>
<feature type="chain" id="PRO_5046560994" evidence="8">
    <location>
        <begin position="20"/>
        <end position="906"/>
    </location>
</feature>
<evidence type="ECO:0000313" key="10">
    <source>
        <dbReference type="EMBL" id="NJC27448.1"/>
    </source>
</evidence>
<reference evidence="10 11" key="1">
    <citation type="submission" date="2020-03" db="EMBL/GenBank/DDBJ databases">
        <title>Genomic Encyclopedia of Type Strains, Phase IV (KMG-IV): sequencing the most valuable type-strain genomes for metagenomic binning, comparative biology and taxonomic classification.</title>
        <authorList>
            <person name="Goeker M."/>
        </authorList>
    </citation>
    <scope>NUCLEOTIDE SEQUENCE [LARGE SCALE GENOMIC DNA]</scope>
    <source>
        <strain evidence="10 11">DSM 105096</strain>
    </source>
</reference>
<feature type="transmembrane region" description="Helical" evidence="7">
    <location>
        <begin position="670"/>
        <end position="688"/>
    </location>
</feature>
<feature type="transmembrane region" description="Helical" evidence="7">
    <location>
        <begin position="516"/>
        <end position="541"/>
    </location>
</feature>
<keyword evidence="10" id="KW-0560">Oxidoreductase</keyword>